<sequence>MTATIGQGTSRTGPGGSTRHLHFELRLPHPVDKVWAAVATPGGLPDWLAAADVFEPRLGGAVTLRWLNGGQDATHSGHVTAWDHGVVAEYTIDLHGRCRFHLEPDGKPGTTLRFTNEFDGDDALRLDCLAGWHDHFELLAEALEGRPADWSTWTPARWQELRGAYETATPAAPR</sequence>
<proteinExistence type="inferred from homology"/>
<accession>A0ABV3BYW1</accession>
<dbReference type="EMBL" id="JBEYXV010000025">
    <property type="protein sequence ID" value="MEU6826204.1"/>
    <property type="molecule type" value="Genomic_DNA"/>
</dbReference>
<reference evidence="3 4" key="1">
    <citation type="submission" date="2024-06" db="EMBL/GenBank/DDBJ databases">
        <title>The Natural Products Discovery Center: Release of the First 8490 Sequenced Strains for Exploring Actinobacteria Biosynthetic Diversity.</title>
        <authorList>
            <person name="Kalkreuter E."/>
            <person name="Kautsar S.A."/>
            <person name="Yang D."/>
            <person name="Bader C.D."/>
            <person name="Teijaro C.N."/>
            <person name="Fluegel L."/>
            <person name="Davis C.M."/>
            <person name="Simpson J.R."/>
            <person name="Lauterbach L."/>
            <person name="Steele A.D."/>
            <person name="Gui C."/>
            <person name="Meng S."/>
            <person name="Li G."/>
            <person name="Viehrig K."/>
            <person name="Ye F."/>
            <person name="Su P."/>
            <person name="Kiefer A.F."/>
            <person name="Nichols A."/>
            <person name="Cepeda A.J."/>
            <person name="Yan W."/>
            <person name="Fan B."/>
            <person name="Jiang Y."/>
            <person name="Adhikari A."/>
            <person name="Zheng C.-J."/>
            <person name="Schuster L."/>
            <person name="Cowan T.M."/>
            <person name="Smanski M.J."/>
            <person name="Chevrette M.G."/>
            <person name="De Carvalho L.P.S."/>
            <person name="Shen B."/>
        </authorList>
    </citation>
    <scope>NUCLEOTIDE SEQUENCE [LARGE SCALE GENOMIC DNA]</scope>
    <source>
        <strain evidence="3 4">NPDC046838</strain>
    </source>
</reference>
<comment type="caution">
    <text evidence="3">The sequence shown here is derived from an EMBL/GenBank/DDBJ whole genome shotgun (WGS) entry which is preliminary data.</text>
</comment>
<evidence type="ECO:0000313" key="4">
    <source>
        <dbReference type="Proteomes" id="UP001551176"/>
    </source>
</evidence>
<organism evidence="3 4">
    <name type="scientific">Streptomyces atriruber</name>
    <dbReference type="NCBI Taxonomy" id="545121"/>
    <lineage>
        <taxon>Bacteria</taxon>
        <taxon>Bacillati</taxon>
        <taxon>Actinomycetota</taxon>
        <taxon>Actinomycetes</taxon>
        <taxon>Kitasatosporales</taxon>
        <taxon>Streptomycetaceae</taxon>
        <taxon>Streptomyces</taxon>
    </lineage>
</organism>
<dbReference type="InterPro" id="IPR013538">
    <property type="entry name" value="ASHA1/2-like_C"/>
</dbReference>
<feature type="domain" description="Activator of Hsp90 ATPase homologue 1/2-like C-terminal" evidence="2">
    <location>
        <begin position="29"/>
        <end position="144"/>
    </location>
</feature>
<dbReference type="InterPro" id="IPR023393">
    <property type="entry name" value="START-like_dom_sf"/>
</dbReference>
<dbReference type="Gene3D" id="3.30.530.20">
    <property type="match status" value="1"/>
</dbReference>
<gene>
    <name evidence="3" type="ORF">ABZ921_36795</name>
</gene>
<evidence type="ECO:0000313" key="3">
    <source>
        <dbReference type="EMBL" id="MEU6826204.1"/>
    </source>
</evidence>
<protein>
    <submittedName>
        <fullName evidence="3">SRPBCC domain-containing protein</fullName>
    </submittedName>
</protein>
<dbReference type="RefSeq" id="WP_359357235.1">
    <property type="nucleotide sequence ID" value="NZ_JBEYXV010000025.1"/>
</dbReference>
<keyword evidence="4" id="KW-1185">Reference proteome</keyword>
<dbReference type="SUPFAM" id="SSF55961">
    <property type="entry name" value="Bet v1-like"/>
    <property type="match status" value="1"/>
</dbReference>
<name>A0ABV3BYW1_9ACTN</name>
<evidence type="ECO:0000256" key="1">
    <source>
        <dbReference type="ARBA" id="ARBA00006817"/>
    </source>
</evidence>
<comment type="similarity">
    <text evidence="1">Belongs to the AHA1 family.</text>
</comment>
<evidence type="ECO:0000259" key="2">
    <source>
        <dbReference type="Pfam" id="PF08327"/>
    </source>
</evidence>
<dbReference type="Pfam" id="PF08327">
    <property type="entry name" value="AHSA1"/>
    <property type="match status" value="1"/>
</dbReference>
<dbReference type="Proteomes" id="UP001551176">
    <property type="component" value="Unassembled WGS sequence"/>
</dbReference>